<accession>A0A7K3M9H6</accession>
<protein>
    <submittedName>
        <fullName evidence="2">Type 1 glutamine amidotransferase</fullName>
    </submittedName>
</protein>
<dbReference type="AlphaFoldDB" id="A0A7K3M9H6"/>
<dbReference type="InterPro" id="IPR017926">
    <property type="entry name" value="GATASE"/>
</dbReference>
<comment type="caution">
    <text evidence="2">The sequence shown here is derived from an EMBL/GenBank/DDBJ whole genome shotgun (WGS) entry which is preliminary data.</text>
</comment>
<proteinExistence type="predicted"/>
<dbReference type="Gene3D" id="3.40.50.880">
    <property type="match status" value="1"/>
</dbReference>
<dbReference type="SUPFAM" id="SSF52317">
    <property type="entry name" value="Class I glutamine amidotransferase-like"/>
    <property type="match status" value="1"/>
</dbReference>
<dbReference type="GO" id="GO:0016740">
    <property type="term" value="F:transferase activity"/>
    <property type="evidence" value="ECO:0007669"/>
    <property type="project" value="UniProtKB-KW"/>
</dbReference>
<feature type="domain" description="Glutamine amidotransferase" evidence="1">
    <location>
        <begin position="24"/>
        <end position="186"/>
    </location>
</feature>
<dbReference type="Pfam" id="PF00117">
    <property type="entry name" value="GATase"/>
    <property type="match status" value="1"/>
</dbReference>
<evidence type="ECO:0000313" key="2">
    <source>
        <dbReference type="EMBL" id="NDL59850.1"/>
    </source>
</evidence>
<organism evidence="2 3">
    <name type="scientific">Phytoactinopolyspora mesophila</name>
    <dbReference type="NCBI Taxonomy" id="2650750"/>
    <lineage>
        <taxon>Bacteria</taxon>
        <taxon>Bacillati</taxon>
        <taxon>Actinomycetota</taxon>
        <taxon>Actinomycetes</taxon>
        <taxon>Jiangellales</taxon>
        <taxon>Jiangellaceae</taxon>
        <taxon>Phytoactinopolyspora</taxon>
    </lineage>
</organism>
<dbReference type="CDD" id="cd01741">
    <property type="entry name" value="GATase1_1"/>
    <property type="match status" value="1"/>
</dbReference>
<sequence length="239" mass="26296">MSQPRVLVVQNTPAGGPRRLGDWLRDEGLTVDVVPAFDGTSVPGTLKKHDALVVLGGGYMPDDDHRAPWLAQTRSLAVQALEQGRPMLGICLGGQLLAQVAGGQVQADAGRPEHGSTQIRLRAEARDDALFRDLPTIVPAIEHHVDAITELPPGAVWLASTERCPYQAFRLGDTAWGVQFHPEVAPDRILEWDADRLRQHGFNQERLHQQAVADDHLAARTWREVTRRFAEVVNQSARG</sequence>
<keyword evidence="2" id="KW-0315">Glutamine amidotransferase</keyword>
<keyword evidence="2" id="KW-0808">Transferase</keyword>
<dbReference type="PANTHER" id="PTHR42695:SF5">
    <property type="entry name" value="GLUTAMINE AMIDOTRANSFERASE YLR126C-RELATED"/>
    <property type="match status" value="1"/>
</dbReference>
<evidence type="ECO:0000313" key="3">
    <source>
        <dbReference type="Proteomes" id="UP000460435"/>
    </source>
</evidence>
<dbReference type="EMBL" id="WLZY01000008">
    <property type="protein sequence ID" value="NDL59850.1"/>
    <property type="molecule type" value="Genomic_DNA"/>
</dbReference>
<dbReference type="RefSeq" id="WP_162452525.1">
    <property type="nucleotide sequence ID" value="NZ_WLZY01000008.1"/>
</dbReference>
<dbReference type="PANTHER" id="PTHR42695">
    <property type="entry name" value="GLUTAMINE AMIDOTRANSFERASE YLR126C-RELATED"/>
    <property type="match status" value="1"/>
</dbReference>
<dbReference type="Proteomes" id="UP000460435">
    <property type="component" value="Unassembled WGS sequence"/>
</dbReference>
<name>A0A7K3M9H6_9ACTN</name>
<keyword evidence="3" id="KW-1185">Reference proteome</keyword>
<dbReference type="PROSITE" id="PS51273">
    <property type="entry name" value="GATASE_TYPE_1"/>
    <property type="match status" value="1"/>
</dbReference>
<gene>
    <name evidence="2" type="ORF">F7O44_22505</name>
</gene>
<dbReference type="InterPro" id="IPR044992">
    <property type="entry name" value="ChyE-like"/>
</dbReference>
<evidence type="ECO:0000259" key="1">
    <source>
        <dbReference type="Pfam" id="PF00117"/>
    </source>
</evidence>
<dbReference type="InterPro" id="IPR029062">
    <property type="entry name" value="Class_I_gatase-like"/>
</dbReference>
<reference evidence="2 3" key="1">
    <citation type="submission" date="2019-11" db="EMBL/GenBank/DDBJ databases">
        <authorList>
            <person name="Li X.-J."/>
            <person name="Feng X.-M."/>
        </authorList>
    </citation>
    <scope>NUCLEOTIDE SEQUENCE [LARGE SCALE GENOMIC DNA]</scope>
    <source>
        <strain evidence="2 3">XMNu-373</strain>
    </source>
</reference>
<dbReference type="GO" id="GO:0005829">
    <property type="term" value="C:cytosol"/>
    <property type="evidence" value="ECO:0007669"/>
    <property type="project" value="TreeGrafter"/>
</dbReference>